<proteinExistence type="predicted"/>
<reference evidence="3" key="1">
    <citation type="submission" date="2013-09" db="EMBL/GenBank/DDBJ databases">
        <title>Corchorus olitorius genome sequencing.</title>
        <authorList>
            <person name="Alam M."/>
            <person name="Haque M.S."/>
            <person name="Islam M.S."/>
            <person name="Emdad E.M."/>
            <person name="Islam M.M."/>
            <person name="Ahmed B."/>
            <person name="Halim A."/>
            <person name="Hossen Q.M.M."/>
            <person name="Hossain M.Z."/>
            <person name="Ahmed R."/>
            <person name="Khan M.M."/>
            <person name="Islam R."/>
            <person name="Rashid M.M."/>
            <person name="Khan S.A."/>
            <person name="Rahman M.S."/>
            <person name="Alam M."/>
            <person name="Yahiya A.S."/>
            <person name="Khan M.S."/>
            <person name="Azam M.S."/>
            <person name="Haque T."/>
            <person name="Lashkar M.Z.H."/>
            <person name="Akhand A.I."/>
            <person name="Morshed G."/>
            <person name="Roy S."/>
            <person name="Uddin K.S."/>
            <person name="Rabeya T."/>
            <person name="Hossain A.S."/>
            <person name="Chowdhury A."/>
            <person name="Snigdha A.R."/>
            <person name="Mortoza M.S."/>
            <person name="Matin S.A."/>
            <person name="Hoque S.M.E."/>
            <person name="Islam M.K."/>
            <person name="Roy D.K."/>
            <person name="Haider R."/>
            <person name="Moosa M.M."/>
            <person name="Elias S.M."/>
            <person name="Hasan A.M."/>
            <person name="Jahan S."/>
            <person name="Shafiuddin M."/>
            <person name="Mahmood N."/>
            <person name="Shommy N.S."/>
        </authorList>
    </citation>
    <scope>NUCLEOTIDE SEQUENCE [LARGE SCALE GENOMIC DNA]</scope>
    <source>
        <strain evidence="3">cv. O-4</strain>
    </source>
</reference>
<sequence length="108" mass="12255">MEKNENDAVAIAILRLRSILLTSYATLSPLKWIIVFLALYHSCPYKLGDWQNMLLHTLWLIAALSVLAVTILICVWALKETAEVMALIFRFAMALTNAQVASRKKQHQ</sequence>
<feature type="transmembrane region" description="Helical" evidence="1">
    <location>
        <begin position="20"/>
        <end position="41"/>
    </location>
</feature>
<keyword evidence="1" id="KW-0812">Transmembrane</keyword>
<dbReference type="OrthoDB" id="10506439at2759"/>
<keyword evidence="1" id="KW-0472">Membrane</keyword>
<accession>A0A1R3I3T0</accession>
<dbReference type="Proteomes" id="UP000187203">
    <property type="component" value="Unassembled WGS sequence"/>
</dbReference>
<evidence type="ECO:0000313" key="2">
    <source>
        <dbReference type="EMBL" id="OMO77240.1"/>
    </source>
</evidence>
<evidence type="ECO:0000256" key="1">
    <source>
        <dbReference type="SAM" id="Phobius"/>
    </source>
</evidence>
<protein>
    <submittedName>
        <fullName evidence="2">Uncharacterized protein</fullName>
    </submittedName>
</protein>
<keyword evidence="1" id="KW-1133">Transmembrane helix</keyword>
<name>A0A1R3I3T0_9ROSI</name>
<organism evidence="2 3">
    <name type="scientific">Corchorus olitorius</name>
    <dbReference type="NCBI Taxonomy" id="93759"/>
    <lineage>
        <taxon>Eukaryota</taxon>
        <taxon>Viridiplantae</taxon>
        <taxon>Streptophyta</taxon>
        <taxon>Embryophyta</taxon>
        <taxon>Tracheophyta</taxon>
        <taxon>Spermatophyta</taxon>
        <taxon>Magnoliopsida</taxon>
        <taxon>eudicotyledons</taxon>
        <taxon>Gunneridae</taxon>
        <taxon>Pentapetalae</taxon>
        <taxon>rosids</taxon>
        <taxon>malvids</taxon>
        <taxon>Malvales</taxon>
        <taxon>Malvaceae</taxon>
        <taxon>Grewioideae</taxon>
        <taxon>Apeibeae</taxon>
        <taxon>Corchorus</taxon>
    </lineage>
</organism>
<dbReference type="AlphaFoldDB" id="A0A1R3I3T0"/>
<comment type="caution">
    <text evidence="2">The sequence shown here is derived from an EMBL/GenBank/DDBJ whole genome shotgun (WGS) entry which is preliminary data.</text>
</comment>
<dbReference type="EMBL" id="AWUE01018979">
    <property type="protein sequence ID" value="OMO77240.1"/>
    <property type="molecule type" value="Genomic_DNA"/>
</dbReference>
<evidence type="ECO:0000313" key="3">
    <source>
        <dbReference type="Proteomes" id="UP000187203"/>
    </source>
</evidence>
<feature type="transmembrane region" description="Helical" evidence="1">
    <location>
        <begin position="53"/>
        <end position="78"/>
    </location>
</feature>
<keyword evidence="3" id="KW-1185">Reference proteome</keyword>
<gene>
    <name evidence="2" type="ORF">COLO4_25253</name>
</gene>